<feature type="chain" id="PRO_5002103006" description="Peptidase S1 domain-containing protein" evidence="2">
    <location>
        <begin position="41"/>
        <end position="148"/>
    </location>
</feature>
<feature type="signal peptide" evidence="2">
    <location>
        <begin position="1"/>
        <end position="40"/>
    </location>
</feature>
<evidence type="ECO:0000256" key="1">
    <source>
        <dbReference type="ARBA" id="ARBA00023157"/>
    </source>
</evidence>
<dbReference type="InterPro" id="IPR043504">
    <property type="entry name" value="Peptidase_S1_PA_chymotrypsin"/>
</dbReference>
<dbReference type="Pfam" id="PF00089">
    <property type="entry name" value="Trypsin"/>
    <property type="match status" value="2"/>
</dbReference>
<evidence type="ECO:0000256" key="2">
    <source>
        <dbReference type="SAM" id="SignalP"/>
    </source>
</evidence>
<sequence length="148" mass="15477">MGCSASVSRRPARSAITAACTRLATLIFPRMALTSSLAVATEKCIRAPISPFGRPCPMYPSTSRSRGGSLIAPVVVLTAAHCAVDAMVGKPEATVGRTVLSDRRQGRVRKVTECDKAVHICASRENRDSCQGDSGGPLFGNGNGNARC</sequence>
<reference evidence="4 5" key="1">
    <citation type="submission" date="2014-12" db="EMBL/GenBank/DDBJ databases">
        <title>Complete genome sequence of Streptomyces vietnamensis strain GIMV4.0001, a genetic manipulable producer of the benzoisochromanequinone antibiotic granaticin.</title>
        <authorList>
            <person name="Deng M.R."/>
            <person name="Guo J."/>
            <person name="Ma L.Y."/>
            <person name="Feng G.D."/>
            <person name="Mo C.Y."/>
            <person name="Zhu H.H."/>
        </authorList>
    </citation>
    <scope>NUCLEOTIDE SEQUENCE [LARGE SCALE GENOMIC DNA]</scope>
    <source>
        <strain evidence="5">GIMV4.0001</strain>
    </source>
</reference>
<dbReference type="SUPFAM" id="SSF50494">
    <property type="entry name" value="Trypsin-like serine proteases"/>
    <property type="match status" value="1"/>
</dbReference>
<feature type="domain" description="Peptidase S1" evidence="3">
    <location>
        <begin position="116"/>
        <end position="143"/>
    </location>
</feature>
<dbReference type="Gene3D" id="2.40.10.10">
    <property type="entry name" value="Trypsin-like serine proteases"/>
    <property type="match status" value="2"/>
</dbReference>
<dbReference type="PANTHER" id="PTHR24276:SF91">
    <property type="entry name" value="AT26814P-RELATED"/>
    <property type="match status" value="1"/>
</dbReference>
<dbReference type="KEGG" id="svt:SVTN_04470"/>
<organism evidence="4 5">
    <name type="scientific">Streptomyces vietnamensis</name>
    <dbReference type="NCBI Taxonomy" id="362257"/>
    <lineage>
        <taxon>Bacteria</taxon>
        <taxon>Bacillati</taxon>
        <taxon>Actinomycetota</taxon>
        <taxon>Actinomycetes</taxon>
        <taxon>Kitasatosporales</taxon>
        <taxon>Streptomycetaceae</taxon>
        <taxon>Streptomyces</taxon>
    </lineage>
</organism>
<evidence type="ECO:0000259" key="3">
    <source>
        <dbReference type="Pfam" id="PF00089"/>
    </source>
</evidence>
<dbReference type="EMBL" id="CP010407">
    <property type="protein sequence ID" value="AJF63797.1"/>
    <property type="molecule type" value="Genomic_DNA"/>
</dbReference>
<dbReference type="GO" id="GO:0006508">
    <property type="term" value="P:proteolysis"/>
    <property type="evidence" value="ECO:0007669"/>
    <property type="project" value="InterPro"/>
</dbReference>
<dbReference type="HOGENOM" id="CLU_1757851_0_0_11"/>
<feature type="domain" description="Peptidase S1" evidence="3">
    <location>
        <begin position="67"/>
        <end position="109"/>
    </location>
</feature>
<dbReference type="InterPro" id="IPR009003">
    <property type="entry name" value="Peptidase_S1_PA"/>
</dbReference>
<keyword evidence="1" id="KW-1015">Disulfide bond</keyword>
<dbReference type="GO" id="GO:0004252">
    <property type="term" value="F:serine-type endopeptidase activity"/>
    <property type="evidence" value="ECO:0007669"/>
    <property type="project" value="InterPro"/>
</dbReference>
<protein>
    <recommendedName>
        <fullName evidence="3">Peptidase S1 domain-containing protein</fullName>
    </recommendedName>
</protein>
<accession>A0A0B5HZV7</accession>
<name>A0A0B5HZV7_9ACTN</name>
<keyword evidence="2" id="KW-0732">Signal</keyword>
<dbReference type="InterPro" id="IPR001254">
    <property type="entry name" value="Trypsin_dom"/>
</dbReference>
<dbReference type="Proteomes" id="UP000031774">
    <property type="component" value="Chromosome"/>
</dbReference>
<evidence type="ECO:0000313" key="5">
    <source>
        <dbReference type="Proteomes" id="UP000031774"/>
    </source>
</evidence>
<dbReference type="PANTHER" id="PTHR24276">
    <property type="entry name" value="POLYSERASE-RELATED"/>
    <property type="match status" value="1"/>
</dbReference>
<evidence type="ECO:0000313" key="4">
    <source>
        <dbReference type="EMBL" id="AJF63797.1"/>
    </source>
</evidence>
<proteinExistence type="predicted"/>
<keyword evidence="5" id="KW-1185">Reference proteome</keyword>
<dbReference type="InterPro" id="IPR050430">
    <property type="entry name" value="Peptidase_S1"/>
</dbReference>
<gene>
    <name evidence="4" type="ORF">SVTN_04470</name>
</gene>
<dbReference type="AlphaFoldDB" id="A0A0B5HZV7"/>